<dbReference type="AlphaFoldDB" id="A0A0A8UTB5"/>
<proteinExistence type="predicted"/>
<dbReference type="KEGG" id="lha:LHA_0938"/>
<evidence type="ECO:0000313" key="2">
    <source>
        <dbReference type="Proteomes" id="UP000032803"/>
    </source>
</evidence>
<evidence type="ECO:0000313" key="1">
    <source>
        <dbReference type="EMBL" id="CEK10009.1"/>
    </source>
</evidence>
<name>A0A0A8UTB5_LEGHA</name>
<dbReference type="Proteomes" id="UP000032803">
    <property type="component" value="Chromosome I"/>
</dbReference>
<dbReference type="PATRIC" id="fig|449.7.peg.3023"/>
<reference evidence="2" key="1">
    <citation type="submission" date="2014-09" db="EMBL/GenBank/DDBJ databases">
        <authorList>
            <person name="Gomez-Valero L."/>
        </authorList>
    </citation>
    <scope>NUCLEOTIDE SEQUENCE [LARGE SCALE GENOMIC DNA]</scope>
    <source>
        <strain evidence="2">ATCC35250</strain>
    </source>
</reference>
<organism evidence="1 2">
    <name type="scientific">Legionella hackeliae</name>
    <dbReference type="NCBI Taxonomy" id="449"/>
    <lineage>
        <taxon>Bacteria</taxon>
        <taxon>Pseudomonadati</taxon>
        <taxon>Pseudomonadota</taxon>
        <taxon>Gammaproteobacteria</taxon>
        <taxon>Legionellales</taxon>
        <taxon>Legionellaceae</taxon>
        <taxon>Legionella</taxon>
    </lineage>
</organism>
<protein>
    <submittedName>
        <fullName evidence="1">Uncharacterized protein</fullName>
    </submittedName>
</protein>
<gene>
    <name evidence="1" type="ORF">LHA_0938</name>
</gene>
<keyword evidence="2" id="KW-1185">Reference proteome</keyword>
<accession>A0A0A8UTB5</accession>
<dbReference type="OrthoDB" id="5654239at2"/>
<dbReference type="RefSeq" id="WP_045105450.1">
    <property type="nucleotide sequence ID" value="NZ_LN681225.1"/>
</dbReference>
<dbReference type="HOGENOM" id="CLU_1935402_0_0_6"/>
<dbReference type="EMBL" id="LN681225">
    <property type="protein sequence ID" value="CEK10009.1"/>
    <property type="molecule type" value="Genomic_DNA"/>
</dbReference>
<sequence>MFRLFKASLNTKSIPHAALQVVNLAAFGAATYALLTDPNATIAEFGLDAAVHLISYFGLSDPASLACEVSASSANLIRLGAIYAGVTSGSTSAPDVANMIDTLVHGGNAIASFIKADSEPQAVEVAKKMS</sequence>